<organism evidence="8 9">
    <name type="scientific">Lentilactobacillus rapi</name>
    <dbReference type="NCBI Taxonomy" id="481723"/>
    <lineage>
        <taxon>Bacteria</taxon>
        <taxon>Bacillati</taxon>
        <taxon>Bacillota</taxon>
        <taxon>Bacilli</taxon>
        <taxon>Lactobacillales</taxon>
        <taxon>Lactobacillaceae</taxon>
        <taxon>Lentilactobacillus</taxon>
    </lineage>
</organism>
<dbReference type="RefSeq" id="WP_056983276.1">
    <property type="nucleotide sequence ID" value="NZ_BKAM01000101.1"/>
</dbReference>
<dbReference type="OrthoDB" id="2317079at2"/>
<dbReference type="Pfam" id="PF02031">
    <property type="entry name" value="Peptidase_M7"/>
    <property type="match status" value="1"/>
</dbReference>
<dbReference type="InterPro" id="IPR024079">
    <property type="entry name" value="MetalloPept_cat_dom_sf"/>
</dbReference>
<evidence type="ECO:0000313" key="8">
    <source>
        <dbReference type="EMBL" id="GEP73606.1"/>
    </source>
</evidence>
<reference evidence="8 9" key="1">
    <citation type="submission" date="2019-07" db="EMBL/GenBank/DDBJ databases">
        <title>Whole genome shotgun sequence of Lactobacillus rapi NBRC 109618.</title>
        <authorList>
            <person name="Hosoyama A."/>
            <person name="Uohara A."/>
            <person name="Ohji S."/>
            <person name="Ichikawa N."/>
        </authorList>
    </citation>
    <scope>NUCLEOTIDE SEQUENCE [LARGE SCALE GENOMIC DNA]</scope>
    <source>
        <strain evidence="8 9">NBRC 109618</strain>
    </source>
</reference>
<evidence type="ECO:0000313" key="9">
    <source>
        <dbReference type="Proteomes" id="UP000321569"/>
    </source>
</evidence>
<comment type="similarity">
    <text evidence="2">Belongs to the peptidase M7 family.</text>
</comment>
<gene>
    <name evidence="8" type="ORF">LRA02_24740</name>
</gene>
<name>A0A512PQY4_9LACO</name>
<dbReference type="SUPFAM" id="SSF55486">
    <property type="entry name" value="Metalloproteases ('zincins'), catalytic domain"/>
    <property type="match status" value="1"/>
</dbReference>
<evidence type="ECO:0000256" key="1">
    <source>
        <dbReference type="ARBA" id="ARBA00000612"/>
    </source>
</evidence>
<dbReference type="InterPro" id="IPR000013">
    <property type="entry name" value="Peptidase_M7"/>
</dbReference>
<dbReference type="GO" id="GO:0006508">
    <property type="term" value="P:proteolysis"/>
    <property type="evidence" value="ECO:0007669"/>
    <property type="project" value="InterPro"/>
</dbReference>
<dbReference type="GO" id="GO:0005576">
    <property type="term" value="C:extracellular region"/>
    <property type="evidence" value="ECO:0007669"/>
    <property type="project" value="InterPro"/>
</dbReference>
<protein>
    <recommendedName>
        <fullName evidence="4">Extracellular small neutral protease</fullName>
        <ecNumber evidence="3">3.4.24.77</ecNumber>
    </recommendedName>
    <alternativeName>
        <fullName evidence="6">Snapalysin</fullName>
    </alternativeName>
</protein>
<evidence type="ECO:0000256" key="5">
    <source>
        <dbReference type="ARBA" id="ARBA00022723"/>
    </source>
</evidence>
<keyword evidence="7" id="KW-0732">Signal</keyword>
<sequence length="217" mass="24545">MFNFKHFFVVVMMVLVGFIGMAAHSDDVSAAQTIRFTSAMHTNKNLTYKGTIKYYVKGDAKKYQADINYAANRWNKALGRKVLRPTNSQSGSRLVFTGTNKLGAGYAGMAEINSGVIALNNSWMNRYSNQKQRAVVIHELGHTFGTKDLYNYPDASLRNTFKKQTIMGGNYSTNIKTFDAKLAKWTLSKTRSMSATEFNHYRSNKGLYYQQMLHGQL</sequence>
<feature type="signal peptide" evidence="7">
    <location>
        <begin position="1"/>
        <end position="25"/>
    </location>
</feature>
<evidence type="ECO:0000256" key="3">
    <source>
        <dbReference type="ARBA" id="ARBA00012325"/>
    </source>
</evidence>
<dbReference type="AlphaFoldDB" id="A0A512PQY4"/>
<dbReference type="GO" id="GO:0008270">
    <property type="term" value="F:zinc ion binding"/>
    <property type="evidence" value="ECO:0007669"/>
    <property type="project" value="InterPro"/>
</dbReference>
<evidence type="ECO:0000256" key="7">
    <source>
        <dbReference type="SAM" id="SignalP"/>
    </source>
</evidence>
<accession>A0A512PQY4</accession>
<dbReference type="GO" id="GO:0004222">
    <property type="term" value="F:metalloendopeptidase activity"/>
    <property type="evidence" value="ECO:0007669"/>
    <property type="project" value="InterPro"/>
</dbReference>
<dbReference type="EC" id="3.4.24.77" evidence="3"/>
<dbReference type="EMBL" id="BKAM01000101">
    <property type="protein sequence ID" value="GEP73606.1"/>
    <property type="molecule type" value="Genomic_DNA"/>
</dbReference>
<comment type="caution">
    <text evidence="8">The sequence shown here is derived from an EMBL/GenBank/DDBJ whole genome shotgun (WGS) entry which is preliminary data.</text>
</comment>
<feature type="chain" id="PRO_5039362795" description="Extracellular small neutral protease" evidence="7">
    <location>
        <begin position="26"/>
        <end position="217"/>
    </location>
</feature>
<comment type="catalytic activity">
    <reaction evidence="1">
        <text>Hydrolyzes proteins with a preference for Tyr or Phe in the P1' position. Has no action on amino-acid p-nitroanilides.</text>
        <dbReference type="EC" id="3.4.24.77"/>
    </reaction>
</comment>
<dbReference type="STRING" id="1423795.FD12_GL000940"/>
<dbReference type="Gene3D" id="3.40.390.10">
    <property type="entry name" value="Collagenase (Catalytic Domain)"/>
    <property type="match status" value="1"/>
</dbReference>
<evidence type="ECO:0000256" key="6">
    <source>
        <dbReference type="ARBA" id="ARBA00029927"/>
    </source>
</evidence>
<evidence type="ECO:0000256" key="2">
    <source>
        <dbReference type="ARBA" id="ARBA00006571"/>
    </source>
</evidence>
<dbReference type="Proteomes" id="UP000321569">
    <property type="component" value="Unassembled WGS sequence"/>
</dbReference>
<proteinExistence type="inferred from homology"/>
<evidence type="ECO:0000256" key="4">
    <source>
        <dbReference type="ARBA" id="ARBA00019129"/>
    </source>
</evidence>
<keyword evidence="5" id="KW-0479">Metal-binding</keyword>